<dbReference type="Pfam" id="PF00106">
    <property type="entry name" value="adh_short"/>
    <property type="match status" value="1"/>
</dbReference>
<dbReference type="AlphaFoldDB" id="A0A1H1LXY7"/>
<dbReference type="Gene3D" id="3.40.50.720">
    <property type="entry name" value="NAD(P)-binding Rossmann-like Domain"/>
    <property type="match status" value="1"/>
</dbReference>
<dbReference type="EMBL" id="LT629739">
    <property type="protein sequence ID" value="SDR78915.1"/>
    <property type="molecule type" value="Genomic_DNA"/>
</dbReference>
<sequence length="310" mass="31902">MSTAENSARSTADSPKTSVVDKRVIVTGAASGIGAALATELIARGARVVLADLSPAVTDTAAALDSPAESGSSAGVSPEPCAETNGSAHAWVGDVSSVAGIDELIAFADDRLGGVDMYFANAGIIGPGELGENDADWDAIIDVNLRAHIRAAQALIPRWQEAGEGHFVATASAAGLLTQIGSAAYSVTKHASVGFAEWLALTYRDDGIRASVICPMGVDTNLLSAAGSAGPAQSAVTEAGTVLAPDDVASIALDAVEAGTFLILPHPEVLDMYRMKGSDYDRWLAGMSRYQHRLNEANRLNEETTHAGND</sequence>
<dbReference type="PRINTS" id="PR00081">
    <property type="entry name" value="GDHRDH"/>
</dbReference>
<dbReference type="GO" id="GO:0016491">
    <property type="term" value="F:oxidoreductase activity"/>
    <property type="evidence" value="ECO:0007669"/>
    <property type="project" value="UniProtKB-KW"/>
</dbReference>
<organism evidence="3 4">
    <name type="scientific">Brevibacterium sandarakinum</name>
    <dbReference type="NCBI Taxonomy" id="629680"/>
    <lineage>
        <taxon>Bacteria</taxon>
        <taxon>Bacillati</taxon>
        <taxon>Actinomycetota</taxon>
        <taxon>Actinomycetes</taxon>
        <taxon>Micrococcales</taxon>
        <taxon>Brevibacteriaceae</taxon>
        <taxon>Brevibacterium</taxon>
    </lineage>
</organism>
<accession>A0A1H1LXY7</accession>
<evidence type="ECO:0000256" key="1">
    <source>
        <dbReference type="ARBA" id="ARBA00006484"/>
    </source>
</evidence>
<comment type="similarity">
    <text evidence="1">Belongs to the short-chain dehydrogenases/reductases (SDR) family.</text>
</comment>
<dbReference type="GO" id="GO:0016020">
    <property type="term" value="C:membrane"/>
    <property type="evidence" value="ECO:0007669"/>
    <property type="project" value="TreeGrafter"/>
</dbReference>
<dbReference type="STRING" id="629680.SAMN04489751_0453"/>
<name>A0A1H1LXY7_BRESA</name>
<reference evidence="3" key="1">
    <citation type="submission" date="2016-10" db="EMBL/GenBank/DDBJ databases">
        <authorList>
            <person name="Varghese N."/>
            <person name="Submissions S."/>
        </authorList>
    </citation>
    <scope>NUCLEOTIDE SEQUENCE [LARGE SCALE GENOMIC DNA]</scope>
    <source>
        <strain evidence="3">DSM 22082</strain>
    </source>
</reference>
<keyword evidence="4" id="KW-1185">Reference proteome</keyword>
<dbReference type="InterPro" id="IPR020904">
    <property type="entry name" value="Sc_DH/Rdtase_CS"/>
</dbReference>
<evidence type="ECO:0000313" key="3">
    <source>
        <dbReference type="EMBL" id="SDR78915.1"/>
    </source>
</evidence>
<dbReference type="Proteomes" id="UP000199700">
    <property type="component" value="Chromosome"/>
</dbReference>
<dbReference type="SUPFAM" id="SSF51735">
    <property type="entry name" value="NAD(P)-binding Rossmann-fold domains"/>
    <property type="match status" value="1"/>
</dbReference>
<proteinExistence type="inferred from homology"/>
<dbReference type="PANTHER" id="PTHR44196:SF1">
    <property type="entry name" value="DEHYDROGENASE_REDUCTASE SDR FAMILY MEMBER 7B"/>
    <property type="match status" value="1"/>
</dbReference>
<dbReference type="InterPro" id="IPR036291">
    <property type="entry name" value="NAD(P)-bd_dom_sf"/>
</dbReference>
<protein>
    <submittedName>
        <fullName evidence="3">NADP-dependent 3-hydroxy acid dehydrogenase YdfG</fullName>
    </submittedName>
</protein>
<dbReference type="PANTHER" id="PTHR44196">
    <property type="entry name" value="DEHYDROGENASE/REDUCTASE SDR FAMILY MEMBER 7B"/>
    <property type="match status" value="1"/>
</dbReference>
<evidence type="ECO:0000256" key="2">
    <source>
        <dbReference type="ARBA" id="ARBA00023002"/>
    </source>
</evidence>
<dbReference type="CDD" id="cd05233">
    <property type="entry name" value="SDR_c"/>
    <property type="match status" value="1"/>
</dbReference>
<dbReference type="RefSeq" id="WP_092102668.1">
    <property type="nucleotide sequence ID" value="NZ_LT629739.1"/>
</dbReference>
<gene>
    <name evidence="3" type="ORF">SAMN04489751_0453</name>
</gene>
<evidence type="ECO:0000313" key="4">
    <source>
        <dbReference type="Proteomes" id="UP000199700"/>
    </source>
</evidence>
<dbReference type="InterPro" id="IPR002347">
    <property type="entry name" value="SDR_fam"/>
</dbReference>
<dbReference type="PROSITE" id="PS00061">
    <property type="entry name" value="ADH_SHORT"/>
    <property type="match status" value="1"/>
</dbReference>
<keyword evidence="2" id="KW-0560">Oxidoreductase</keyword>
<dbReference type="OrthoDB" id="210852at2"/>